<evidence type="ECO:0000313" key="1">
    <source>
        <dbReference type="EMBL" id="HAT1684233.1"/>
    </source>
</evidence>
<gene>
    <name evidence="1" type="ORF">I8Y21_005010</name>
</gene>
<accession>A0AAN5LDY6</accession>
<comment type="caution">
    <text evidence="1">The sequence shown here is derived from an EMBL/GenBank/DDBJ whole genome shotgun (WGS) entry which is preliminary data.</text>
</comment>
<dbReference type="AlphaFoldDB" id="A0AAN5LDY6"/>
<reference evidence="1" key="2">
    <citation type="submission" date="2020-11" db="EMBL/GenBank/DDBJ databases">
        <authorList>
            <consortium name="NCBI Pathogen Detection Project"/>
        </authorList>
    </citation>
    <scope>NUCLEOTIDE SEQUENCE</scope>
    <source>
        <strain evidence="1">R404</strain>
    </source>
</reference>
<dbReference type="Proteomes" id="UP000856143">
    <property type="component" value="Unassembled WGS sequence"/>
</dbReference>
<dbReference type="PROSITE" id="PS51257">
    <property type="entry name" value="PROKAR_LIPOPROTEIN"/>
    <property type="match status" value="1"/>
</dbReference>
<dbReference type="EMBL" id="DACSEO010000089">
    <property type="protein sequence ID" value="HAT1684233.1"/>
    <property type="molecule type" value="Genomic_DNA"/>
</dbReference>
<evidence type="ECO:0000313" key="2">
    <source>
        <dbReference type="Proteomes" id="UP000856143"/>
    </source>
</evidence>
<sequence>MKTKSESVFMIIPGCIALSACSSPVLPGTTVVDTRTVRTDSGADVTVLTQHAINGDVIEDTDNTLNVVSRMDNAEAAGLKTLQFAAMLLGGGSGSISGYSKEQLKGTHISTVKNRTMEYLNPVLDATLNKINIPPGRKDKITVQPYKFKLIYNGLDNDNYDFIYSVTIRAGNFYHICSDNSLTAAESTRPYEVWEKNNYALTQAMAEKIITLCFEDINSGKNKEALTRALVSSGEGQQ</sequence>
<reference evidence="1" key="1">
    <citation type="journal article" date="2018" name="Genome Biol.">
        <title>SKESA: strategic k-mer extension for scrupulous assemblies.</title>
        <authorList>
            <person name="Souvorov A."/>
            <person name="Agarwala R."/>
            <person name="Lipman D.J."/>
        </authorList>
    </citation>
    <scope>NUCLEOTIDE SEQUENCE</scope>
    <source>
        <strain evidence="1">R404</strain>
    </source>
</reference>
<evidence type="ECO:0008006" key="3">
    <source>
        <dbReference type="Google" id="ProtNLM"/>
    </source>
</evidence>
<proteinExistence type="predicted"/>
<protein>
    <recommendedName>
        <fullName evidence="3">Lipoprotein</fullName>
    </recommendedName>
</protein>
<organism evidence="1 2">
    <name type="scientific">Klebsiella oxytoca</name>
    <dbReference type="NCBI Taxonomy" id="571"/>
    <lineage>
        <taxon>Bacteria</taxon>
        <taxon>Pseudomonadati</taxon>
        <taxon>Pseudomonadota</taxon>
        <taxon>Gammaproteobacteria</taxon>
        <taxon>Enterobacterales</taxon>
        <taxon>Enterobacteriaceae</taxon>
        <taxon>Klebsiella/Raoultella group</taxon>
        <taxon>Klebsiella</taxon>
    </lineage>
</organism>
<name>A0AAN5LDY6_KLEOX</name>